<reference evidence="10 11" key="1">
    <citation type="submission" date="2024-08" db="EMBL/GenBank/DDBJ databases">
        <authorList>
            <person name="Cucini C."/>
            <person name="Frati F."/>
        </authorList>
    </citation>
    <scope>NUCLEOTIDE SEQUENCE [LARGE SCALE GENOMIC DNA]</scope>
</reference>
<dbReference type="Gene3D" id="2.40.110.10">
    <property type="entry name" value="Butyryl-CoA Dehydrogenase, subunit A, domain 2"/>
    <property type="match status" value="1"/>
</dbReference>
<dbReference type="PANTHER" id="PTHR10909">
    <property type="entry name" value="ELECTRON TRANSPORT OXIDOREDUCTASE"/>
    <property type="match status" value="1"/>
</dbReference>
<dbReference type="InterPro" id="IPR046373">
    <property type="entry name" value="Acyl-CoA_Oxase/DH_mid-dom_sf"/>
</dbReference>
<keyword evidence="11" id="KW-1185">Reference proteome</keyword>
<dbReference type="InterPro" id="IPR009100">
    <property type="entry name" value="AcylCoA_DH/oxidase_NM_dom_sf"/>
</dbReference>
<name>A0ABP1RM23_9HEXA</name>
<protein>
    <recommendedName>
        <fullName evidence="7">Acyl-coenzyme A oxidase</fullName>
    </recommendedName>
</protein>
<accession>A0ABP1RM23</accession>
<keyword evidence="5 7" id="KW-0274">FAD</keyword>
<evidence type="ECO:0000256" key="3">
    <source>
        <dbReference type="ARBA" id="ARBA00006288"/>
    </source>
</evidence>
<comment type="cofactor">
    <cofactor evidence="1">
        <name>FAD</name>
        <dbReference type="ChEBI" id="CHEBI:57692"/>
    </cofactor>
</comment>
<proteinExistence type="inferred from homology"/>
<dbReference type="Proteomes" id="UP001642540">
    <property type="component" value="Unassembled WGS sequence"/>
</dbReference>
<dbReference type="Gene3D" id="1.20.140.10">
    <property type="entry name" value="Butyryl-CoA Dehydrogenase, subunit A, domain 3"/>
    <property type="match status" value="2"/>
</dbReference>
<dbReference type="InterPro" id="IPR002655">
    <property type="entry name" value="Acyl-CoA_oxidase_C"/>
</dbReference>
<dbReference type="Pfam" id="PF01756">
    <property type="entry name" value="ACOX"/>
    <property type="match status" value="1"/>
</dbReference>
<dbReference type="Pfam" id="PF22924">
    <property type="entry name" value="ACOX_C_alpha1"/>
    <property type="match status" value="1"/>
</dbReference>
<dbReference type="InterPro" id="IPR055060">
    <property type="entry name" value="ACOX_C_alpha1"/>
</dbReference>
<organism evidence="10 11">
    <name type="scientific">Orchesella dallaii</name>
    <dbReference type="NCBI Taxonomy" id="48710"/>
    <lineage>
        <taxon>Eukaryota</taxon>
        <taxon>Metazoa</taxon>
        <taxon>Ecdysozoa</taxon>
        <taxon>Arthropoda</taxon>
        <taxon>Hexapoda</taxon>
        <taxon>Collembola</taxon>
        <taxon>Entomobryomorpha</taxon>
        <taxon>Entomobryoidea</taxon>
        <taxon>Orchesellidae</taxon>
        <taxon>Orchesellinae</taxon>
        <taxon>Orchesella</taxon>
    </lineage>
</organism>
<dbReference type="PIRSF" id="PIRSF000168">
    <property type="entry name" value="Acyl-CoA_oxidase"/>
    <property type="match status" value="1"/>
</dbReference>
<keyword evidence="6" id="KW-0560">Oxidoreductase</keyword>
<comment type="caution">
    <text evidence="10">The sequence shown here is derived from an EMBL/GenBank/DDBJ whole genome shotgun (WGS) entry which is preliminary data.</text>
</comment>
<gene>
    <name evidence="10" type="ORF">ODALV1_LOCUS23791</name>
</gene>
<dbReference type="InterPro" id="IPR036250">
    <property type="entry name" value="AcylCo_DH-like_C"/>
</dbReference>
<evidence type="ECO:0000256" key="2">
    <source>
        <dbReference type="ARBA" id="ARBA00005189"/>
    </source>
</evidence>
<dbReference type="EMBL" id="CAXLJM020000083">
    <property type="protein sequence ID" value="CAL8130578.1"/>
    <property type="molecule type" value="Genomic_DNA"/>
</dbReference>
<evidence type="ECO:0000313" key="10">
    <source>
        <dbReference type="EMBL" id="CAL8130578.1"/>
    </source>
</evidence>
<dbReference type="PANTHER" id="PTHR10909:SF390">
    <property type="entry name" value="PEROXISOMAL ACYL-COENZYME A OXIDASE 3"/>
    <property type="match status" value="1"/>
</dbReference>
<evidence type="ECO:0000313" key="11">
    <source>
        <dbReference type="Proteomes" id="UP001642540"/>
    </source>
</evidence>
<comment type="similarity">
    <text evidence="3 7">Belongs to the acyl-CoA oxidase family.</text>
</comment>
<feature type="domain" description="Acyl-CoA oxidase C-alpha1" evidence="9">
    <location>
        <begin position="294"/>
        <end position="459"/>
    </location>
</feature>
<evidence type="ECO:0000256" key="5">
    <source>
        <dbReference type="ARBA" id="ARBA00022827"/>
    </source>
</evidence>
<comment type="pathway">
    <text evidence="2">Lipid metabolism.</text>
</comment>
<dbReference type="SUPFAM" id="SSF47203">
    <property type="entry name" value="Acyl-CoA dehydrogenase C-terminal domain-like"/>
    <property type="match status" value="2"/>
</dbReference>
<evidence type="ECO:0000259" key="8">
    <source>
        <dbReference type="Pfam" id="PF01756"/>
    </source>
</evidence>
<evidence type="ECO:0000256" key="1">
    <source>
        <dbReference type="ARBA" id="ARBA00001974"/>
    </source>
</evidence>
<evidence type="ECO:0000256" key="4">
    <source>
        <dbReference type="ARBA" id="ARBA00022630"/>
    </source>
</evidence>
<dbReference type="InterPro" id="IPR012258">
    <property type="entry name" value="Acyl-CoA_oxidase"/>
</dbReference>
<dbReference type="SUPFAM" id="SSF56645">
    <property type="entry name" value="Acyl-CoA dehydrogenase NM domain-like"/>
    <property type="match status" value="1"/>
</dbReference>
<feature type="domain" description="Acyl-CoA oxidase C-terminal" evidence="8">
    <location>
        <begin position="504"/>
        <end position="684"/>
    </location>
</feature>
<sequence>MAEIKEILPDFPSGPLSNYRKQASFDWRNMAVVIDTEERLKFKHAIWKAMEEDPTFTHSVKDKDSSLDEIRNRTFEKALKVREIIPDTGFDFRTRAETSSVLGQYDWSVSLRYAILQSFFSNAIRGAGTKGHYKYVEAAEKQQIYGCVCMTEIGHGTNIRGLRTKATYVPSTQKFILNTPDFQAAKCWAGNLGKTANFAYVMAQLYTPDGVCHGLHGFVVPIRDSQLNTLPGVIIGDMGPKAGLNGLDNGFMMFNNYEIPKESLLNKNGDVTAEGTYVSPFKDPSKKFGASLGNLSGARVAITSLCSASLCNAVTIAIRYSAIRKQFGNPGSNEEMPIIEYQLQQWRLFPHLSAAYVLKYFSSVLFDNLMSFALSQFDSDMNQEVRAAWGMEIHAVSSSAKPLAGWLAQTAIQDVREACGGHGYLQCAGISRLRDDNDAFLTFEGENNVLMQQTSNWLINLWNDSKREVIIQKSKLGSLTFLLKAEQRLNNTFQPGTVEALLKPKVILGIYKWLVCYLLRLTAEKYQTLLAASDQDNFLAKNESQVFFARTLSLAYIEHFMLETFHNQLCQRPGLPEDIKNVLNKLFLLYGLWSLEKQHLGTLYEGGYFKGPKPSKLIRNAILGLCEDLKPEAVALVDSIAPTDFVLNSVLGASDGQVYKRLEQAMSQYPDSFAKSSNWSEFASRLKSKL</sequence>
<evidence type="ECO:0000259" key="9">
    <source>
        <dbReference type="Pfam" id="PF22924"/>
    </source>
</evidence>
<evidence type="ECO:0000256" key="7">
    <source>
        <dbReference type="PIRNR" id="PIRNR000168"/>
    </source>
</evidence>
<evidence type="ECO:0000256" key="6">
    <source>
        <dbReference type="ARBA" id="ARBA00023002"/>
    </source>
</evidence>
<keyword evidence="4 7" id="KW-0285">Flavoprotein</keyword>